<protein>
    <submittedName>
        <fullName evidence="1">Uncharacterized protein</fullName>
    </submittedName>
</protein>
<name>A0A1H8DI31_9BACL</name>
<reference evidence="1 2" key="1">
    <citation type="submission" date="2016-10" db="EMBL/GenBank/DDBJ databases">
        <authorList>
            <person name="de Groot N.N."/>
        </authorList>
    </citation>
    <scope>NUCLEOTIDE SEQUENCE [LARGE SCALE GENOMIC DNA]</scope>
    <source>
        <strain evidence="1 2">DSM 46701</strain>
    </source>
</reference>
<dbReference type="EMBL" id="FOCQ01000005">
    <property type="protein sequence ID" value="SEN06910.1"/>
    <property type="molecule type" value="Genomic_DNA"/>
</dbReference>
<proteinExistence type="predicted"/>
<organism evidence="1 2">
    <name type="scientific">Lihuaxuella thermophila</name>
    <dbReference type="NCBI Taxonomy" id="1173111"/>
    <lineage>
        <taxon>Bacteria</taxon>
        <taxon>Bacillati</taxon>
        <taxon>Bacillota</taxon>
        <taxon>Bacilli</taxon>
        <taxon>Bacillales</taxon>
        <taxon>Thermoactinomycetaceae</taxon>
        <taxon>Lihuaxuella</taxon>
    </lineage>
</organism>
<evidence type="ECO:0000313" key="1">
    <source>
        <dbReference type="EMBL" id="SEN06910.1"/>
    </source>
</evidence>
<dbReference type="RefSeq" id="WP_170839800.1">
    <property type="nucleotide sequence ID" value="NZ_FOCQ01000005.1"/>
</dbReference>
<dbReference type="Proteomes" id="UP000199695">
    <property type="component" value="Unassembled WGS sequence"/>
</dbReference>
<sequence>MFRFFRRNRKQQNDINEIMNEVGRELGVDKNTRSINETPEKFAERMKKEIQKRT</sequence>
<evidence type="ECO:0000313" key="2">
    <source>
        <dbReference type="Proteomes" id="UP000199695"/>
    </source>
</evidence>
<accession>A0A1H8DI31</accession>
<dbReference type="AlphaFoldDB" id="A0A1H8DI31"/>
<keyword evidence="2" id="KW-1185">Reference proteome</keyword>
<gene>
    <name evidence="1" type="ORF">SAMN05444955_105191</name>
</gene>